<evidence type="ECO:0000313" key="3">
    <source>
        <dbReference type="Proteomes" id="UP001492380"/>
    </source>
</evidence>
<feature type="compositionally biased region" description="Basic and acidic residues" evidence="1">
    <location>
        <begin position="9"/>
        <end position="29"/>
    </location>
</feature>
<dbReference type="Proteomes" id="UP001492380">
    <property type="component" value="Unassembled WGS sequence"/>
</dbReference>
<feature type="compositionally biased region" description="Polar residues" evidence="1">
    <location>
        <begin position="173"/>
        <end position="186"/>
    </location>
</feature>
<gene>
    <name evidence="2" type="ORF">HDK90DRAFT_466243</name>
</gene>
<protein>
    <submittedName>
        <fullName evidence="2">Uncharacterized protein</fullName>
    </submittedName>
</protein>
<feature type="compositionally biased region" description="Polar residues" evidence="1">
    <location>
        <begin position="71"/>
        <end position="84"/>
    </location>
</feature>
<organism evidence="2 3">
    <name type="scientific">Phyllosticta capitalensis</name>
    <dbReference type="NCBI Taxonomy" id="121624"/>
    <lineage>
        <taxon>Eukaryota</taxon>
        <taxon>Fungi</taxon>
        <taxon>Dikarya</taxon>
        <taxon>Ascomycota</taxon>
        <taxon>Pezizomycotina</taxon>
        <taxon>Dothideomycetes</taxon>
        <taxon>Dothideomycetes incertae sedis</taxon>
        <taxon>Botryosphaeriales</taxon>
        <taxon>Phyllostictaceae</taxon>
        <taxon>Phyllosticta</taxon>
    </lineage>
</organism>
<sequence>MSSPSTADLVERLARETERSSSKVERESFARMALALMDKKRDKAGEGTGMPAPAQNEPRLATPQIKRRVSTPPSRQINNLTGSSPARELPEALLLQTRSSAKSDDDDTPEASGGQSERVVESVELGRTAQSMELGRDTPLLPPNRVVQSVEVGRTAQSTEPGRVTPRLPPNRDVTNATQTTTNQPLRRSARLLEKAQSARRRQ</sequence>
<feature type="region of interest" description="Disordered" evidence="1">
    <location>
        <begin position="1"/>
        <end position="203"/>
    </location>
</feature>
<reference evidence="2 3" key="1">
    <citation type="submission" date="2024-04" db="EMBL/GenBank/DDBJ databases">
        <title>Phyllosticta paracitricarpa is synonymous to the EU quarantine fungus P. citricarpa based on phylogenomic analyses.</title>
        <authorList>
            <consortium name="Lawrence Berkeley National Laboratory"/>
            <person name="Van Ingen-Buijs V.A."/>
            <person name="Van Westerhoven A.C."/>
            <person name="Haridas S."/>
            <person name="Skiadas P."/>
            <person name="Martin F."/>
            <person name="Groenewald J.Z."/>
            <person name="Crous P.W."/>
            <person name="Seidl M.F."/>
        </authorList>
    </citation>
    <scope>NUCLEOTIDE SEQUENCE [LARGE SCALE GENOMIC DNA]</scope>
    <source>
        <strain evidence="2 3">CBS 123374</strain>
    </source>
</reference>
<comment type="caution">
    <text evidence="2">The sequence shown here is derived from an EMBL/GenBank/DDBJ whole genome shotgun (WGS) entry which is preliminary data.</text>
</comment>
<accession>A0ABR1YRU5</accession>
<evidence type="ECO:0000313" key="2">
    <source>
        <dbReference type="EMBL" id="KAK8235931.1"/>
    </source>
</evidence>
<proteinExistence type="predicted"/>
<evidence type="ECO:0000256" key="1">
    <source>
        <dbReference type="SAM" id="MobiDB-lite"/>
    </source>
</evidence>
<keyword evidence="3" id="KW-1185">Reference proteome</keyword>
<name>A0ABR1YRU5_9PEZI</name>
<dbReference type="EMBL" id="JBBWRZ010000005">
    <property type="protein sequence ID" value="KAK8235931.1"/>
    <property type="molecule type" value="Genomic_DNA"/>
</dbReference>